<protein>
    <submittedName>
        <fullName evidence="4">Myotubularin phosphatase domain-containing protein</fullName>
    </submittedName>
</protein>
<dbReference type="InterPro" id="IPR029021">
    <property type="entry name" value="Prot-tyrosine_phosphatase-like"/>
</dbReference>
<organism evidence="3 4">
    <name type="scientific">Romanomermis culicivorax</name>
    <name type="common">Nematode worm</name>
    <dbReference type="NCBI Taxonomy" id="13658"/>
    <lineage>
        <taxon>Eukaryota</taxon>
        <taxon>Metazoa</taxon>
        <taxon>Ecdysozoa</taxon>
        <taxon>Nematoda</taxon>
        <taxon>Enoplea</taxon>
        <taxon>Dorylaimia</taxon>
        <taxon>Mermithida</taxon>
        <taxon>Mermithoidea</taxon>
        <taxon>Mermithidae</taxon>
        <taxon>Romanomermis</taxon>
    </lineage>
</organism>
<comment type="similarity">
    <text evidence="1">Belongs to the protein-tyrosine phosphatase family. Non-receptor class myotubularin subfamily.</text>
</comment>
<dbReference type="InterPro" id="IPR030564">
    <property type="entry name" value="Myotubularin"/>
</dbReference>
<dbReference type="Pfam" id="PF06602">
    <property type="entry name" value="Myotub-related"/>
    <property type="match status" value="2"/>
</dbReference>
<dbReference type="OMA" id="DVLRFQG"/>
<proteinExistence type="inferred from homology"/>
<dbReference type="PANTHER" id="PTHR10807">
    <property type="entry name" value="MYOTUBULARIN-RELATED"/>
    <property type="match status" value="1"/>
</dbReference>
<dbReference type="PROSITE" id="PS51339">
    <property type="entry name" value="PPASE_MYOTUBULARIN"/>
    <property type="match status" value="1"/>
</dbReference>
<dbReference type="Proteomes" id="UP000887565">
    <property type="component" value="Unplaced"/>
</dbReference>
<evidence type="ECO:0000313" key="4">
    <source>
        <dbReference type="WBParaSite" id="nRc.2.0.1.t00041-RA"/>
    </source>
</evidence>
<dbReference type="AlphaFoldDB" id="A0A915HEN0"/>
<accession>A0A915HEN0</accession>
<evidence type="ECO:0000256" key="1">
    <source>
        <dbReference type="ARBA" id="ARBA00007471"/>
    </source>
</evidence>
<sequence length="700" mass="80653">MINLAVPTTKRTESFVSYVDCEAQTSSSNRQGNSEELKFSENFLLLPGEREIATACSRVIAYRPCTQNRQGILGSLRCTNLRLIFTPFLETEDNSKPLNLKKLGDSRYQTPLLNIFALHYTSTSDQKRFKPLQECLTHSDQVSMVKILCKLLNALLLKPHFKTLDGILTTSSEIMGYNFSALQYDYCWEVELNRLNVNPNSFRITSLNLNSKRIKSYPQTFVVPYTWEDNTILKHILVWNECRIPVWCFSLKNGSALLRSARLVTASEIAERCVQHFEYTLQQTQNSFDKEVRFIKLSRLNAKDISQSYECLRKLCSIDSVEDFWTLDVRWNTELERTNWLLLISKCLEYTNEVVRLMNEENYCVVLEETNNDDAACIISSLVQLCLDANFRTIDGLVDLLRKEWSVLGHKFAEKHYGINNSEITPSFLLFLDCVHQLIDQNHVQFQFSQYFLIGLWDLALSGLHPIFLGGIYQNPNFSDLFHREILELFPNPSYNDYDINHQNLRIKFTIPNLNFWIDNFLRYLAPCQILRGGEIQSYIERQNLATIIQRDYDPQILTFDQNLSRNITSAYPYCNETPPPVPELLYALPAIKLRSQIATKSSPRSQLELSPKTSAINIRRLSLAASTKQYAARPASFYMPHEPDASWTARFTAVSAKSNLLRPTLNTGVIDNQGRKVRNHVMLNDEDANVVIVKLDTLV</sequence>
<dbReference type="GO" id="GO:0046856">
    <property type="term" value="P:phosphatidylinositol dephosphorylation"/>
    <property type="evidence" value="ECO:0007669"/>
    <property type="project" value="TreeGrafter"/>
</dbReference>
<dbReference type="WBParaSite" id="nRc.2.0.1.t00041-RA">
    <property type="protein sequence ID" value="nRc.2.0.1.t00041-RA"/>
    <property type="gene ID" value="nRc.2.0.1.g00041"/>
</dbReference>
<evidence type="ECO:0000259" key="2">
    <source>
        <dbReference type="PROSITE" id="PS51339"/>
    </source>
</evidence>
<dbReference type="PANTHER" id="PTHR10807:SF110">
    <property type="entry name" value="FI17948P1"/>
    <property type="match status" value="1"/>
</dbReference>
<dbReference type="GO" id="GO:0016020">
    <property type="term" value="C:membrane"/>
    <property type="evidence" value="ECO:0007669"/>
    <property type="project" value="TreeGrafter"/>
</dbReference>
<keyword evidence="3" id="KW-1185">Reference proteome</keyword>
<feature type="domain" description="Myotubularin phosphatase" evidence="2">
    <location>
        <begin position="182"/>
        <end position="470"/>
    </location>
</feature>
<dbReference type="InterPro" id="IPR010569">
    <property type="entry name" value="Myotubularin-like_Pase_dom"/>
</dbReference>
<evidence type="ECO:0000313" key="3">
    <source>
        <dbReference type="Proteomes" id="UP000887565"/>
    </source>
</evidence>
<dbReference type="SUPFAM" id="SSF52799">
    <property type="entry name" value="(Phosphotyrosine protein) phosphatases II"/>
    <property type="match status" value="1"/>
</dbReference>
<dbReference type="GO" id="GO:0005737">
    <property type="term" value="C:cytoplasm"/>
    <property type="evidence" value="ECO:0007669"/>
    <property type="project" value="TreeGrafter"/>
</dbReference>
<name>A0A915HEN0_ROMCU</name>
<reference evidence="4" key="1">
    <citation type="submission" date="2022-11" db="UniProtKB">
        <authorList>
            <consortium name="WormBaseParasite"/>
        </authorList>
    </citation>
    <scope>IDENTIFICATION</scope>
</reference>